<dbReference type="PRINTS" id="PR00149">
    <property type="entry name" value="FUMRATELYASE"/>
</dbReference>
<dbReference type="InterPro" id="IPR022761">
    <property type="entry name" value="Fumarate_lyase_N"/>
</dbReference>
<evidence type="ECO:0000259" key="1">
    <source>
        <dbReference type="Pfam" id="PF00206"/>
    </source>
</evidence>
<feature type="domain" description="Fumarate lyase N-terminal" evidence="1">
    <location>
        <begin position="14"/>
        <end position="341"/>
    </location>
</feature>
<evidence type="ECO:0000313" key="3">
    <source>
        <dbReference type="Proteomes" id="UP001230978"/>
    </source>
</evidence>
<reference evidence="2 3" key="1">
    <citation type="submission" date="2023-04" db="EMBL/GenBank/DDBJ databases">
        <title>YMD61, complete Genome.</title>
        <authorList>
            <person name="Zhang J."/>
        </authorList>
    </citation>
    <scope>NUCLEOTIDE SEQUENCE [LARGE SCALE GENOMIC DNA]</scope>
    <source>
        <strain evidence="2 3">YMD61</strain>
    </source>
</reference>
<name>A0ABY8QAR4_9RHOB</name>
<protein>
    <submittedName>
        <fullName evidence="2">Aspartate ammonia-lyase</fullName>
    </submittedName>
</protein>
<dbReference type="InterPro" id="IPR024083">
    <property type="entry name" value="Fumarase/histidase_N"/>
</dbReference>
<dbReference type="InterPro" id="IPR000362">
    <property type="entry name" value="Fumarate_lyase_fam"/>
</dbReference>
<dbReference type="RefSeq" id="WP_281468512.1">
    <property type="nucleotide sequence ID" value="NZ_CP124535.1"/>
</dbReference>
<dbReference type="Gene3D" id="1.10.275.10">
    <property type="entry name" value="Fumarase/aspartase (N-terminal domain)"/>
    <property type="match status" value="1"/>
</dbReference>
<gene>
    <name evidence="2" type="ORF">QF092_05845</name>
</gene>
<dbReference type="Gene3D" id="1.20.200.10">
    <property type="entry name" value="Fumarase/aspartase (Central domain)"/>
    <property type="match status" value="1"/>
</dbReference>
<dbReference type="EMBL" id="CP124535">
    <property type="protein sequence ID" value="WGV17325.1"/>
    <property type="molecule type" value="Genomic_DNA"/>
</dbReference>
<dbReference type="Proteomes" id="UP001230978">
    <property type="component" value="Chromosome"/>
</dbReference>
<dbReference type="PROSITE" id="PS00163">
    <property type="entry name" value="FUMARATE_LYASES"/>
    <property type="match status" value="1"/>
</dbReference>
<dbReference type="PANTHER" id="PTHR42696">
    <property type="entry name" value="ASPARTATE AMMONIA-LYASE"/>
    <property type="match status" value="1"/>
</dbReference>
<accession>A0ABY8QAR4</accession>
<proteinExistence type="predicted"/>
<sequence length="430" mass="45535">MMRQDKDSLGVVDIPDHALWGAQTQRAIDNFHASGIPISHFPSLIRALAQVKRAAAAVNASQGRLDPALARAIIQAADEVTKGAHMAHFPVDVLQGGAGTSSNMNMNEVLANRALEILGHPRGAHHVLQPNDHVNLCQSTNDVYPTAIRLALMAETLGLQAALTGLAEAFATKGTEFAGIEKLGRTQLQDAVPMTLGQEFNAFANTLREDVQRLDEIPRLFAEVNLGGTAIGTGLLAPESYRAAVVPELARLTGLPLTPAQDLIESSWDTGSFVLFSGMLKRTATKLSKIANDLRLLSSGPRGGLGEITLPAMQPGSSIMPGKVNPVIPEMVNQIAFQVIGADLTVTLAAEAGQLQLNAFEPIIAYNLLTVLTLLPRGATALAQLCVAGLTANPDTCRAHLDRSTARVTAMVPEIGYARAAELAKELLQS</sequence>
<dbReference type="Pfam" id="PF00206">
    <property type="entry name" value="Lyase_1"/>
    <property type="match status" value="1"/>
</dbReference>
<dbReference type="PANTHER" id="PTHR42696:SF2">
    <property type="entry name" value="ASPARTATE AMMONIA-LYASE"/>
    <property type="match status" value="1"/>
</dbReference>
<dbReference type="InterPro" id="IPR008948">
    <property type="entry name" value="L-Aspartase-like"/>
</dbReference>
<dbReference type="InterPro" id="IPR020557">
    <property type="entry name" value="Fumarate_lyase_CS"/>
</dbReference>
<dbReference type="NCBIfam" id="NF008909">
    <property type="entry name" value="PRK12273.1"/>
    <property type="match status" value="1"/>
</dbReference>
<organism evidence="2 3">
    <name type="scientific">Fuscovulum ytuae</name>
    <dbReference type="NCBI Taxonomy" id="3042299"/>
    <lineage>
        <taxon>Bacteria</taxon>
        <taxon>Pseudomonadati</taxon>
        <taxon>Pseudomonadota</taxon>
        <taxon>Alphaproteobacteria</taxon>
        <taxon>Rhodobacterales</taxon>
        <taxon>Paracoccaceae</taxon>
        <taxon>Fuscovulum</taxon>
    </lineage>
</organism>
<evidence type="ECO:0000313" key="2">
    <source>
        <dbReference type="EMBL" id="WGV17325.1"/>
    </source>
</evidence>
<dbReference type="SUPFAM" id="SSF48557">
    <property type="entry name" value="L-aspartase-like"/>
    <property type="match status" value="1"/>
</dbReference>
<dbReference type="CDD" id="cd01357">
    <property type="entry name" value="Aspartase"/>
    <property type="match status" value="1"/>
</dbReference>
<dbReference type="InterPro" id="IPR051546">
    <property type="entry name" value="Aspartate_Ammonia-Lyase"/>
</dbReference>
<keyword evidence="3" id="KW-1185">Reference proteome</keyword>
<dbReference type="Gene3D" id="1.10.40.30">
    <property type="entry name" value="Fumarase/aspartase (C-terminal domain)"/>
    <property type="match status" value="1"/>
</dbReference>